<feature type="region of interest" description="Disordered" evidence="1">
    <location>
        <begin position="1"/>
        <end position="57"/>
    </location>
</feature>
<evidence type="ECO:0008006" key="4">
    <source>
        <dbReference type="Google" id="ProtNLM"/>
    </source>
</evidence>
<keyword evidence="3" id="KW-1185">Reference proteome</keyword>
<protein>
    <recommendedName>
        <fullName evidence="4">DUF3072 domain-containing protein</fullName>
    </recommendedName>
</protein>
<evidence type="ECO:0000313" key="2">
    <source>
        <dbReference type="EMBL" id="MCO6048952.1"/>
    </source>
</evidence>
<feature type="compositionally biased region" description="Basic and acidic residues" evidence="1">
    <location>
        <begin position="48"/>
        <end position="57"/>
    </location>
</feature>
<dbReference type="RefSeq" id="WP_252816239.1">
    <property type="nucleotide sequence ID" value="NZ_JAMXQS010000002.1"/>
</dbReference>
<name>A0ABT1C2F3_9HYPH</name>
<dbReference type="EMBL" id="JAMXQS010000002">
    <property type="protein sequence ID" value="MCO6048952.1"/>
    <property type="molecule type" value="Genomic_DNA"/>
</dbReference>
<proteinExistence type="predicted"/>
<comment type="caution">
    <text evidence="2">The sequence shown here is derived from an EMBL/GenBank/DDBJ whole genome shotgun (WGS) entry which is preliminary data.</text>
</comment>
<evidence type="ECO:0000256" key="1">
    <source>
        <dbReference type="SAM" id="MobiDB-lite"/>
    </source>
</evidence>
<dbReference type="Proteomes" id="UP001205906">
    <property type="component" value="Unassembled WGS sequence"/>
</dbReference>
<sequence length="57" mass="6466">MNEKAKITTGLNDRPRNETIAQTGGGIPDDTSQPVEVSDEEVERVRRKLMEDRPEKK</sequence>
<organism evidence="2 3">
    <name type="scientific">Mesorhizobium liriopis</name>
    <dbReference type="NCBI Taxonomy" id="2953882"/>
    <lineage>
        <taxon>Bacteria</taxon>
        <taxon>Pseudomonadati</taxon>
        <taxon>Pseudomonadota</taxon>
        <taxon>Alphaproteobacteria</taxon>
        <taxon>Hyphomicrobiales</taxon>
        <taxon>Phyllobacteriaceae</taxon>
        <taxon>Mesorhizobium</taxon>
    </lineage>
</organism>
<gene>
    <name evidence="2" type="ORF">NGM99_04005</name>
</gene>
<evidence type="ECO:0000313" key="3">
    <source>
        <dbReference type="Proteomes" id="UP001205906"/>
    </source>
</evidence>
<accession>A0ABT1C2F3</accession>
<reference evidence="2 3" key="1">
    <citation type="submission" date="2022-06" db="EMBL/GenBank/DDBJ databases">
        <title>Mesorhizobium sp. strain RP14 Genome sequencing and assembly.</title>
        <authorList>
            <person name="Kim I."/>
        </authorList>
    </citation>
    <scope>NUCLEOTIDE SEQUENCE [LARGE SCALE GENOMIC DNA]</scope>
    <source>
        <strain evidence="3">RP14(2022)</strain>
    </source>
</reference>